<dbReference type="EMBL" id="VLJT01000022">
    <property type="protein sequence ID" value="TWH16431.1"/>
    <property type="molecule type" value="Genomic_DNA"/>
</dbReference>
<evidence type="ECO:0000313" key="3">
    <source>
        <dbReference type="EMBL" id="TWH16431.1"/>
    </source>
</evidence>
<name>A0A562E3M3_RHORH</name>
<evidence type="ECO:0000256" key="2">
    <source>
        <dbReference type="SAM" id="Phobius"/>
    </source>
</evidence>
<dbReference type="Proteomes" id="UP000317573">
    <property type="component" value="Unassembled WGS sequence"/>
</dbReference>
<evidence type="ECO:0000256" key="1">
    <source>
        <dbReference type="SAM" id="MobiDB-lite"/>
    </source>
</evidence>
<reference evidence="3 4" key="1">
    <citation type="submission" date="2019-07" db="EMBL/GenBank/DDBJ databases">
        <title>Genome sequencing of lignin-degrading bacterial isolates.</title>
        <authorList>
            <person name="Gladden J."/>
        </authorList>
    </citation>
    <scope>NUCLEOTIDE SEQUENCE [LARGE SCALE GENOMIC DNA]</scope>
    <source>
        <strain evidence="3 4">J45</strain>
    </source>
</reference>
<feature type="transmembrane region" description="Helical" evidence="2">
    <location>
        <begin position="411"/>
        <end position="430"/>
    </location>
</feature>
<proteinExistence type="predicted"/>
<protein>
    <submittedName>
        <fullName evidence="3">Uncharacterized protein DUF4389</fullName>
    </submittedName>
</protein>
<accession>A0A562E3M3</accession>
<keyword evidence="2" id="KW-1133">Transmembrane helix</keyword>
<sequence>MKTGKVVLLVVGTILSLLGMLLGAAALILGVLYVIQRDKGYLTTPTETFRTASSALLSERVDLFLDEPAPPGFRTQDIGRFLVRATATAPEREIFVGIGPTRDVEAYLANVAHTVITEVQFDPFDADYREIPGDEPAAAPNEQPFWDATAVGAGTQQAQWPVREGSWTVVVMNADGSPGVDVRLQAGAHIDLLGPLALGALAGAVVLLILGLPLLLAGAIGLGRHGPPPAHRPAYGAADATPTPAPQHQVRAYPVHLRGELDEPLSRWLWLVKWIIAIPHYLVLFFLNVAFVFATLAAGVAIVVTGRYPRALFDFNVGVLRWNWRVAFYTYSALGTDRYPPFSLHRTDYPADLEVDYPQRLSRGLVLIKWWLLAIPHYLVLAVLAGGWLGGWSIGIATGNGADNATGNGTWAFGSLLGVLVLFAALAVLFTGTYPRGLFDFVMGINRWLYRVWAYAALMRDEYPPFHFDQGPHDPGERADTTPPPGPAASSSVPDHLSTREPPRL</sequence>
<keyword evidence="2" id="KW-0472">Membrane</keyword>
<dbReference type="AlphaFoldDB" id="A0A562E3M3"/>
<dbReference type="RefSeq" id="WP_145692025.1">
    <property type="nucleotide sequence ID" value="NZ_VLJT01000022.1"/>
</dbReference>
<feature type="region of interest" description="Disordered" evidence="1">
    <location>
        <begin position="469"/>
        <end position="505"/>
    </location>
</feature>
<dbReference type="Pfam" id="PF14333">
    <property type="entry name" value="DUF4389"/>
    <property type="match status" value="2"/>
</dbReference>
<feature type="transmembrane region" description="Helical" evidence="2">
    <location>
        <begin position="274"/>
        <end position="304"/>
    </location>
</feature>
<feature type="transmembrane region" description="Helical" evidence="2">
    <location>
        <begin position="6"/>
        <end position="35"/>
    </location>
</feature>
<evidence type="ECO:0000313" key="4">
    <source>
        <dbReference type="Proteomes" id="UP000317573"/>
    </source>
</evidence>
<feature type="transmembrane region" description="Helical" evidence="2">
    <location>
        <begin position="370"/>
        <end position="391"/>
    </location>
</feature>
<feature type="compositionally biased region" description="Basic and acidic residues" evidence="1">
    <location>
        <begin position="469"/>
        <end position="480"/>
    </location>
</feature>
<gene>
    <name evidence="3" type="ORF">L618_002400000350</name>
</gene>
<keyword evidence="2" id="KW-0812">Transmembrane</keyword>
<comment type="caution">
    <text evidence="3">The sequence shown here is derived from an EMBL/GenBank/DDBJ whole genome shotgun (WGS) entry which is preliminary data.</text>
</comment>
<feature type="transmembrane region" description="Helical" evidence="2">
    <location>
        <begin position="192"/>
        <end position="220"/>
    </location>
</feature>
<organism evidence="3 4">
    <name type="scientific">Rhodococcus rhodochrous J45</name>
    <dbReference type="NCBI Taxonomy" id="935266"/>
    <lineage>
        <taxon>Bacteria</taxon>
        <taxon>Bacillati</taxon>
        <taxon>Actinomycetota</taxon>
        <taxon>Actinomycetes</taxon>
        <taxon>Mycobacteriales</taxon>
        <taxon>Nocardiaceae</taxon>
        <taxon>Rhodococcus</taxon>
    </lineage>
</organism>
<dbReference type="InterPro" id="IPR025498">
    <property type="entry name" value="DUF4389"/>
</dbReference>